<reference evidence="1 2" key="1">
    <citation type="journal article" date="2018" name="Sci. Rep.">
        <title>Comparative genomics provides insights into the lifestyle and reveals functional heterogeneity of dark septate endophytic fungi.</title>
        <authorList>
            <person name="Knapp D.G."/>
            <person name="Nemeth J.B."/>
            <person name="Barry K."/>
            <person name="Hainaut M."/>
            <person name="Henrissat B."/>
            <person name="Johnson J."/>
            <person name="Kuo A."/>
            <person name="Lim J.H.P."/>
            <person name="Lipzen A."/>
            <person name="Nolan M."/>
            <person name="Ohm R.A."/>
            <person name="Tamas L."/>
            <person name="Grigoriev I.V."/>
            <person name="Spatafora J.W."/>
            <person name="Nagy L.G."/>
            <person name="Kovacs G.M."/>
        </authorList>
    </citation>
    <scope>NUCLEOTIDE SEQUENCE [LARGE SCALE GENOMIC DNA]</scope>
    <source>
        <strain evidence="1 2">DSE2036</strain>
    </source>
</reference>
<keyword evidence="2" id="KW-1185">Reference proteome</keyword>
<evidence type="ECO:0000313" key="2">
    <source>
        <dbReference type="Proteomes" id="UP000244855"/>
    </source>
</evidence>
<evidence type="ECO:0000313" key="1">
    <source>
        <dbReference type="EMBL" id="PVH94266.1"/>
    </source>
</evidence>
<protein>
    <submittedName>
        <fullName evidence="1">Uncharacterized protein</fullName>
    </submittedName>
</protein>
<dbReference type="EMBL" id="KZ805543">
    <property type="protein sequence ID" value="PVH94266.1"/>
    <property type="molecule type" value="Genomic_DNA"/>
</dbReference>
<proteinExistence type="predicted"/>
<name>A0A2V1D817_9PLEO</name>
<sequence>MVIAYILADGACSYDDPAVLSLNKKMSYVCPYLPLLLTSRCMREDVRVAARRVERGMDPVIDVQVANCEALYASWLRMPFFGAGGTGKGKEEGVVIECLTIRVRFCKRSAMTYKLDQTELILRKLIRRITREGPSPYMRALHGGSAARVKRLVIELQTTANAARYKSISRKVPLARTLHLAWSEGGRGGDERDLGDVERIAIRIDGKDFYTVKYRG</sequence>
<dbReference type="AlphaFoldDB" id="A0A2V1D817"/>
<accession>A0A2V1D817</accession>
<organism evidence="1 2">
    <name type="scientific">Periconia macrospinosa</name>
    <dbReference type="NCBI Taxonomy" id="97972"/>
    <lineage>
        <taxon>Eukaryota</taxon>
        <taxon>Fungi</taxon>
        <taxon>Dikarya</taxon>
        <taxon>Ascomycota</taxon>
        <taxon>Pezizomycotina</taxon>
        <taxon>Dothideomycetes</taxon>
        <taxon>Pleosporomycetidae</taxon>
        <taxon>Pleosporales</taxon>
        <taxon>Massarineae</taxon>
        <taxon>Periconiaceae</taxon>
        <taxon>Periconia</taxon>
    </lineage>
</organism>
<gene>
    <name evidence="1" type="ORF">DM02DRAFT_618738</name>
</gene>
<dbReference type="Proteomes" id="UP000244855">
    <property type="component" value="Unassembled WGS sequence"/>
</dbReference>